<name>A0ACB9ZF11_9PEZI</name>
<gene>
    <name evidence="1" type="ORF">F4820DRAFT_404216</name>
</gene>
<sequence>MPASAKDKIVGWGAKACIFPLVGLYFCVKYTADGVAKIIDTGNKLSEHVRVKTRRLPKSRPLARASLSSKSRAPETTTSVQTSFLHLPMEIRLQIYRMALGDPAVVQVRLYSSFWGPRPDNWGPTQGIRDEADEPSAALRLIIGLGGSGLRQLACPPRRGCVGYPPVSQVICGEGQHFGPMSAHPENVVYYTDLMRACRVIYGELLDVLYAGNTISLFGSEIAQYFCRNASPEGLRRIRLVHVALIIPSSEWDSPSERKNIQGTMRMLRDSLHGLRQLDIEVVLLWGQPKDSQRFWAWLRNAVLTQLRDLERFVLKVTVYKPFPPSQSSVYPGRTPKYEPLETWNDDEYQDLKARVTSLEETILP</sequence>
<organism evidence="1 2">
    <name type="scientific">Hypoxylon rubiginosum</name>
    <dbReference type="NCBI Taxonomy" id="110542"/>
    <lineage>
        <taxon>Eukaryota</taxon>
        <taxon>Fungi</taxon>
        <taxon>Dikarya</taxon>
        <taxon>Ascomycota</taxon>
        <taxon>Pezizomycotina</taxon>
        <taxon>Sordariomycetes</taxon>
        <taxon>Xylariomycetidae</taxon>
        <taxon>Xylariales</taxon>
        <taxon>Hypoxylaceae</taxon>
        <taxon>Hypoxylon</taxon>
    </lineage>
</organism>
<dbReference type="EMBL" id="MU393425">
    <property type="protein sequence ID" value="KAI4870166.1"/>
    <property type="molecule type" value="Genomic_DNA"/>
</dbReference>
<keyword evidence="2" id="KW-1185">Reference proteome</keyword>
<proteinExistence type="predicted"/>
<comment type="caution">
    <text evidence="1">The sequence shown here is derived from an EMBL/GenBank/DDBJ whole genome shotgun (WGS) entry which is preliminary data.</text>
</comment>
<protein>
    <submittedName>
        <fullName evidence="1">Uncharacterized protein</fullName>
    </submittedName>
</protein>
<reference evidence="1 2" key="1">
    <citation type="journal article" date="2022" name="New Phytol.">
        <title>Ecological generalism drives hyperdiversity of secondary metabolite gene clusters in xylarialean endophytes.</title>
        <authorList>
            <person name="Franco M.E.E."/>
            <person name="Wisecaver J.H."/>
            <person name="Arnold A.E."/>
            <person name="Ju Y.M."/>
            <person name="Slot J.C."/>
            <person name="Ahrendt S."/>
            <person name="Moore L.P."/>
            <person name="Eastman K.E."/>
            <person name="Scott K."/>
            <person name="Konkel Z."/>
            <person name="Mondo S.J."/>
            <person name="Kuo A."/>
            <person name="Hayes R.D."/>
            <person name="Haridas S."/>
            <person name="Andreopoulos B."/>
            <person name="Riley R."/>
            <person name="LaButti K."/>
            <person name="Pangilinan J."/>
            <person name="Lipzen A."/>
            <person name="Amirebrahimi M."/>
            <person name="Yan J."/>
            <person name="Adam C."/>
            <person name="Keymanesh K."/>
            <person name="Ng V."/>
            <person name="Louie K."/>
            <person name="Northen T."/>
            <person name="Drula E."/>
            <person name="Henrissat B."/>
            <person name="Hsieh H.M."/>
            <person name="Youens-Clark K."/>
            <person name="Lutzoni F."/>
            <person name="Miadlikowska J."/>
            <person name="Eastwood D.C."/>
            <person name="Hamelin R.C."/>
            <person name="Grigoriev I.V."/>
            <person name="U'Ren J.M."/>
        </authorList>
    </citation>
    <scope>NUCLEOTIDE SEQUENCE [LARGE SCALE GENOMIC DNA]</scope>
    <source>
        <strain evidence="1 2">CBS 119005</strain>
    </source>
</reference>
<evidence type="ECO:0000313" key="1">
    <source>
        <dbReference type="EMBL" id="KAI4870166.1"/>
    </source>
</evidence>
<accession>A0ACB9ZF11</accession>
<evidence type="ECO:0000313" key="2">
    <source>
        <dbReference type="Proteomes" id="UP001497700"/>
    </source>
</evidence>
<dbReference type="Proteomes" id="UP001497700">
    <property type="component" value="Unassembled WGS sequence"/>
</dbReference>